<protein>
    <submittedName>
        <fullName evidence="3">6PF2K domain-containing protein</fullName>
    </submittedName>
</protein>
<dbReference type="Proteomes" id="UP001362999">
    <property type="component" value="Unassembled WGS sequence"/>
</dbReference>
<accession>A0AAW0E6M6</accession>
<proteinExistence type="predicted"/>
<reference evidence="3 4" key="1">
    <citation type="journal article" date="2024" name="J Genomics">
        <title>Draft genome sequencing and assembly of Favolaschia claudopus CIRM-BRFM 2984 isolated from oak limbs.</title>
        <authorList>
            <person name="Navarro D."/>
            <person name="Drula E."/>
            <person name="Chaduli D."/>
            <person name="Cazenave R."/>
            <person name="Ahrendt S."/>
            <person name="Wang J."/>
            <person name="Lipzen A."/>
            <person name="Daum C."/>
            <person name="Barry K."/>
            <person name="Grigoriev I.V."/>
            <person name="Favel A."/>
            <person name="Rosso M.N."/>
            <person name="Martin F."/>
        </authorList>
    </citation>
    <scope>NUCLEOTIDE SEQUENCE [LARGE SCALE GENOMIC DNA]</scope>
    <source>
        <strain evidence="3 4">CIRM-BRFM 2984</strain>
    </source>
</reference>
<name>A0AAW0E6M6_9AGAR</name>
<evidence type="ECO:0000313" key="4">
    <source>
        <dbReference type="Proteomes" id="UP001362999"/>
    </source>
</evidence>
<organism evidence="3 4">
    <name type="scientific">Favolaschia claudopus</name>
    <dbReference type="NCBI Taxonomy" id="2862362"/>
    <lineage>
        <taxon>Eukaryota</taxon>
        <taxon>Fungi</taxon>
        <taxon>Dikarya</taxon>
        <taxon>Basidiomycota</taxon>
        <taxon>Agaricomycotina</taxon>
        <taxon>Agaricomycetes</taxon>
        <taxon>Agaricomycetidae</taxon>
        <taxon>Agaricales</taxon>
        <taxon>Marasmiineae</taxon>
        <taxon>Mycenaceae</taxon>
        <taxon>Favolaschia</taxon>
    </lineage>
</organism>
<keyword evidence="2" id="KW-0472">Membrane</keyword>
<evidence type="ECO:0000313" key="3">
    <source>
        <dbReference type="EMBL" id="KAK7061272.1"/>
    </source>
</evidence>
<keyword evidence="2" id="KW-1133">Transmembrane helix</keyword>
<feature type="region of interest" description="Disordered" evidence="1">
    <location>
        <begin position="13"/>
        <end position="66"/>
    </location>
</feature>
<evidence type="ECO:0000256" key="2">
    <source>
        <dbReference type="SAM" id="Phobius"/>
    </source>
</evidence>
<feature type="compositionally biased region" description="Low complexity" evidence="1">
    <location>
        <begin position="13"/>
        <end position="22"/>
    </location>
</feature>
<sequence>MLTDVIIYFKNPSSSASHSPESMITVSPGEKNGPLSHNQINHPPPYSVHDASPLPAATLPRGPNPDLSGAEWKAKLKKLEKKIRKFNWKAGKRAGDEAAIVEGMRDLAASHYDPHVQAYWNHRADEFEKAPESDKKAILADIGRALVSSITVQFTIAGALLVGTGMLFIAGGNMLTSVGKSSIIAKQS</sequence>
<comment type="caution">
    <text evidence="3">The sequence shown here is derived from an EMBL/GenBank/DDBJ whole genome shotgun (WGS) entry which is preliminary data.</text>
</comment>
<dbReference type="EMBL" id="JAWWNJ010000002">
    <property type="protein sequence ID" value="KAK7061272.1"/>
    <property type="molecule type" value="Genomic_DNA"/>
</dbReference>
<evidence type="ECO:0000256" key="1">
    <source>
        <dbReference type="SAM" id="MobiDB-lite"/>
    </source>
</evidence>
<gene>
    <name evidence="3" type="ORF">R3P38DRAFT_2828536</name>
</gene>
<dbReference type="AlphaFoldDB" id="A0AAW0E6M6"/>
<feature type="transmembrane region" description="Helical" evidence="2">
    <location>
        <begin position="145"/>
        <end position="170"/>
    </location>
</feature>
<keyword evidence="4" id="KW-1185">Reference proteome</keyword>
<keyword evidence="2" id="KW-0812">Transmembrane</keyword>